<dbReference type="InterPro" id="IPR000980">
    <property type="entry name" value="SH2"/>
</dbReference>
<reference evidence="3 4" key="1">
    <citation type="submission" date="2021-06" db="EMBL/GenBank/DDBJ databases">
        <authorList>
            <person name="Palmer J.M."/>
        </authorList>
    </citation>
    <scope>NUCLEOTIDE SEQUENCE [LARGE SCALE GENOMIC DNA]</scope>
    <source>
        <strain evidence="3 4">AS_MEX2019</strain>
        <tissue evidence="3">Muscle</tissue>
    </source>
</reference>
<gene>
    <name evidence="3" type="ORF">AMECASPLE_025018</name>
</gene>
<evidence type="ECO:0000256" key="1">
    <source>
        <dbReference type="PROSITE-ProRule" id="PRU00191"/>
    </source>
</evidence>
<dbReference type="Proteomes" id="UP001469553">
    <property type="component" value="Unassembled WGS sequence"/>
</dbReference>
<dbReference type="EMBL" id="JAHRIP010049456">
    <property type="protein sequence ID" value="MEQ2300397.1"/>
    <property type="molecule type" value="Genomic_DNA"/>
</dbReference>
<organism evidence="3 4">
    <name type="scientific">Ameca splendens</name>
    <dbReference type="NCBI Taxonomy" id="208324"/>
    <lineage>
        <taxon>Eukaryota</taxon>
        <taxon>Metazoa</taxon>
        <taxon>Chordata</taxon>
        <taxon>Craniata</taxon>
        <taxon>Vertebrata</taxon>
        <taxon>Euteleostomi</taxon>
        <taxon>Actinopterygii</taxon>
        <taxon>Neopterygii</taxon>
        <taxon>Teleostei</taxon>
        <taxon>Neoteleostei</taxon>
        <taxon>Acanthomorphata</taxon>
        <taxon>Ovalentaria</taxon>
        <taxon>Atherinomorphae</taxon>
        <taxon>Cyprinodontiformes</taxon>
        <taxon>Goodeidae</taxon>
        <taxon>Ameca</taxon>
    </lineage>
</organism>
<feature type="non-terminal residue" evidence="3">
    <location>
        <position position="1"/>
    </location>
</feature>
<evidence type="ECO:0000313" key="4">
    <source>
        <dbReference type="Proteomes" id="UP001469553"/>
    </source>
</evidence>
<dbReference type="InterPro" id="IPR051484">
    <property type="entry name" value="Tensin_PTEN_phosphatase"/>
</dbReference>
<sequence>ISLLKDREPGAFIIRDSHSFRGAYGLAMKVACPPPTVQQNKKVGDMTNELVRHFLIETSPKGVRLKGCPNEPYFGCLSALVYQHAMTPLALPCKLMIPTKDPNEEALELATPTDPVVELLKQGAGKDLWALRAYISVYYPYKAIWLFDVFSAAVFMHFGLVQYHAPLIFSTSHCVGRLSGKSNYLMC</sequence>
<comment type="caution">
    <text evidence="3">The sequence shown here is derived from an EMBL/GenBank/DDBJ whole genome shotgun (WGS) entry which is preliminary data.</text>
</comment>
<keyword evidence="1" id="KW-0727">SH2 domain</keyword>
<dbReference type="InterPro" id="IPR036860">
    <property type="entry name" value="SH2_dom_sf"/>
</dbReference>
<dbReference type="SMART" id="SM00252">
    <property type="entry name" value="SH2"/>
    <property type="match status" value="1"/>
</dbReference>
<dbReference type="PROSITE" id="PS50001">
    <property type="entry name" value="SH2"/>
    <property type="match status" value="1"/>
</dbReference>
<name>A0ABV0Z3C2_9TELE</name>
<protein>
    <recommendedName>
        <fullName evidence="2">SH2 domain-containing protein</fullName>
    </recommendedName>
</protein>
<proteinExistence type="predicted"/>
<dbReference type="PANTHER" id="PTHR45734">
    <property type="entry name" value="TENSIN"/>
    <property type="match status" value="1"/>
</dbReference>
<evidence type="ECO:0000259" key="2">
    <source>
        <dbReference type="PROSITE" id="PS50001"/>
    </source>
</evidence>
<dbReference type="PANTHER" id="PTHR45734:SF3">
    <property type="entry name" value="TENSIN-1"/>
    <property type="match status" value="1"/>
</dbReference>
<dbReference type="Pfam" id="PF00017">
    <property type="entry name" value="SH2"/>
    <property type="match status" value="1"/>
</dbReference>
<accession>A0ABV0Z3C2</accession>
<dbReference type="SUPFAM" id="SSF55550">
    <property type="entry name" value="SH2 domain"/>
    <property type="match status" value="1"/>
</dbReference>
<dbReference type="Gene3D" id="3.30.505.10">
    <property type="entry name" value="SH2 domain"/>
    <property type="match status" value="1"/>
</dbReference>
<evidence type="ECO:0000313" key="3">
    <source>
        <dbReference type="EMBL" id="MEQ2300397.1"/>
    </source>
</evidence>
<feature type="domain" description="SH2" evidence="2">
    <location>
        <begin position="1"/>
        <end position="99"/>
    </location>
</feature>
<keyword evidence="4" id="KW-1185">Reference proteome</keyword>